<name>A0A833VME6_9HYME</name>
<evidence type="ECO:0000313" key="2">
    <source>
        <dbReference type="Proteomes" id="UP000655588"/>
    </source>
</evidence>
<dbReference type="AlphaFoldDB" id="A0A833VME6"/>
<dbReference type="EMBL" id="WNWW01000485">
    <property type="protein sequence ID" value="KAF3424241.1"/>
    <property type="molecule type" value="Genomic_DNA"/>
</dbReference>
<organism evidence="1 2">
    <name type="scientific">Frieseomelitta varia</name>
    <dbReference type="NCBI Taxonomy" id="561572"/>
    <lineage>
        <taxon>Eukaryota</taxon>
        <taxon>Metazoa</taxon>
        <taxon>Ecdysozoa</taxon>
        <taxon>Arthropoda</taxon>
        <taxon>Hexapoda</taxon>
        <taxon>Insecta</taxon>
        <taxon>Pterygota</taxon>
        <taxon>Neoptera</taxon>
        <taxon>Endopterygota</taxon>
        <taxon>Hymenoptera</taxon>
        <taxon>Apocrita</taxon>
        <taxon>Aculeata</taxon>
        <taxon>Apoidea</taxon>
        <taxon>Anthophila</taxon>
        <taxon>Apidae</taxon>
        <taxon>Frieseomelitta</taxon>
    </lineage>
</organism>
<gene>
    <name evidence="1" type="ORF">E2986_06329</name>
</gene>
<dbReference type="Proteomes" id="UP000655588">
    <property type="component" value="Unassembled WGS sequence"/>
</dbReference>
<comment type="caution">
    <text evidence="1">The sequence shown here is derived from an EMBL/GenBank/DDBJ whole genome shotgun (WGS) entry which is preliminary data.</text>
</comment>
<keyword evidence="2" id="KW-1185">Reference proteome</keyword>
<protein>
    <submittedName>
        <fullName evidence="1">Uncharacterized protein</fullName>
    </submittedName>
</protein>
<sequence length="1199" mass="139666">MTVALPYLDAVQVIPGDTPGEKFRFLANYIKQKLSVSDDLEKLIDYDKIPTILVPLVHIQTAIILNKEDPQNWDACLAIVEALKSEDKMIVNKALHASHFFDGTNKFIINDQFFNKNIFPYVSLNTRRRIIKILAFQLSSKKKFDLAEKFFLGVESLYGIEQALPLLVACSEAFTYNTIVEKRIVLSRQLVKRIFYRNPDLIVRYFKLSKPNLDPLSRNLHPVSIYDFNDILAQLVRKRLNSFVELCEIHEKVPPTVTLNNKTAELFLKNGKKHLYEKPQLYIKMIPLKKISNECMETIYPKLFPENIRNFDTDDMLKYLYYYPRDKKTDLFLKSYQQVYGRNILDEPKKITVELLKILSIEERTKQAKIKLEKDSGYTESSSSEMCPVNCVNFWDCYLPVDTVLPQFKKEISEESEMKLRTIIACKMIYCCYVNNNNVALLEVLTYLRNRHSNEQAWFISQMFQTLLTFYDLSSMGNEHWLILRKIISNAHMRKTLTADVQISVSMIEAAIHHNILQNKSIDILIDILVDLKCLRKTGYWNILQKYPRYEKMCLESCINVVSQKYHSNQTSWMEDSVGILYDLCISIYQFNHVHKRSRITPMTIADYPWLLTMVENNLSVETLDKSYIYQNIQNLLMKNDSTLYERFWPDDKKVKILTGEVLKILKRNPREILTKWRDYLNACQNYWDKYHTRVFIRSLRWYSDIPIKFALYCVQDLFQSNGMRSLNVLATLTHGETFSNIIEPLIPMDIVHQEVAVNYRVVQHIANSIRFTNPPVSQTILSKLCNLDPLLVFPVITNVCKRINEKDVISFAEILCTQKVSVQKHGIRLTNLVASRVYTLNFLCTQWNSKMHQSIRKILLSIIRKLFATEPGPITWCLFFDAISTLTIEYNKVLLKLIPMIASTTDEYVVDYVQQLVDIINKFEKAGLGSEQIAEYVSDLLSHINAAICFLLPDDFVKDLLRKYLFHQNLKISKASSMFIITSLLLPSSQGKFDHRMELFCNVFRQVIRSGWNVSHPKYPRFYPVNNGLPKFIKAVLSIFPFMKVDQRIIDKLLATFVSVLEPHMEPTSYLLLVYCNEKMCSTTPREFGLKLGKKMSDLIDIFSPFFMFFMADVLLQMPLLNLFDGYDKDEIDFETIEGLLEVGTISAALLATKLFKSVNSKEHPERYDKLIKKFLEYDSLAVKSSICDIINNSRDID</sequence>
<reference evidence="1" key="1">
    <citation type="submission" date="2019-11" db="EMBL/GenBank/DDBJ databases">
        <title>The nuclear and mitochondrial genomes of Frieseomelitta varia - a highly eusocial stingless bee (Meliponini) with a permanently sterile worker caste.</title>
        <authorList>
            <person name="Freitas F.C.P."/>
            <person name="Lourenco A.P."/>
            <person name="Nunes F.M.F."/>
            <person name="Paschoal A.R."/>
            <person name="Abreu F.C.P."/>
            <person name="Barbin F.O."/>
            <person name="Bataglia L."/>
            <person name="Cardoso-Junior C.A.M."/>
            <person name="Cervoni M.S."/>
            <person name="Silva S.R."/>
            <person name="Dalarmi F."/>
            <person name="Del Lama M.A."/>
            <person name="Depintor T.S."/>
            <person name="Ferreira K.M."/>
            <person name="Goria P.S."/>
            <person name="Jaskot M.C."/>
            <person name="Lago D.C."/>
            <person name="Luna-Lucena D."/>
            <person name="Moda L.M."/>
            <person name="Nascimento L."/>
            <person name="Pedrino M."/>
            <person name="Rabico F.O."/>
            <person name="Sanches F.C."/>
            <person name="Santos D.E."/>
            <person name="Santos C.G."/>
            <person name="Vieira J."/>
            <person name="Lopes T.F."/>
            <person name="Barchuk A.R."/>
            <person name="Hartfelder K."/>
            <person name="Simoes Z.L.P."/>
            <person name="Bitondi M.M.G."/>
            <person name="Pinheiro D.G."/>
        </authorList>
    </citation>
    <scope>NUCLEOTIDE SEQUENCE</scope>
    <source>
        <strain evidence="1">USP_RPSP 00005682</strain>
        <tissue evidence="1">Whole individual</tissue>
    </source>
</reference>
<dbReference type="OrthoDB" id="6617263at2759"/>
<accession>A0A833VME6</accession>
<evidence type="ECO:0000313" key="1">
    <source>
        <dbReference type="EMBL" id="KAF3424241.1"/>
    </source>
</evidence>
<proteinExistence type="predicted"/>